<feature type="region of interest" description="Disordered" evidence="6">
    <location>
        <begin position="82"/>
        <end position="103"/>
    </location>
</feature>
<dbReference type="GeneID" id="115750640"/>
<feature type="compositionally biased region" description="Basic residues" evidence="6">
    <location>
        <begin position="85"/>
        <end position="96"/>
    </location>
</feature>
<feature type="compositionally biased region" description="Low complexity" evidence="6">
    <location>
        <begin position="12"/>
        <end position="21"/>
    </location>
</feature>
<dbReference type="Pfam" id="PF03634">
    <property type="entry name" value="TCP"/>
    <property type="match status" value="1"/>
</dbReference>
<evidence type="ECO:0000256" key="1">
    <source>
        <dbReference type="ARBA" id="ARBA00004123"/>
    </source>
</evidence>
<dbReference type="Proteomes" id="UP000827889">
    <property type="component" value="Chromosome 5"/>
</dbReference>
<feature type="compositionally biased region" description="Pro residues" evidence="6">
    <location>
        <begin position="33"/>
        <end position="42"/>
    </location>
</feature>
<feature type="compositionally biased region" description="Basic and acidic residues" evidence="6">
    <location>
        <begin position="180"/>
        <end position="215"/>
    </location>
</feature>
<organism evidence="8 9">
    <name type="scientific">Rhodamnia argentea</name>
    <dbReference type="NCBI Taxonomy" id="178133"/>
    <lineage>
        <taxon>Eukaryota</taxon>
        <taxon>Viridiplantae</taxon>
        <taxon>Streptophyta</taxon>
        <taxon>Embryophyta</taxon>
        <taxon>Tracheophyta</taxon>
        <taxon>Spermatophyta</taxon>
        <taxon>Magnoliopsida</taxon>
        <taxon>eudicotyledons</taxon>
        <taxon>Gunneridae</taxon>
        <taxon>Pentapetalae</taxon>
        <taxon>rosids</taxon>
        <taxon>malvids</taxon>
        <taxon>Myrtales</taxon>
        <taxon>Myrtaceae</taxon>
        <taxon>Myrtoideae</taxon>
        <taxon>Myrteae</taxon>
        <taxon>Australasian group</taxon>
        <taxon>Rhodamnia</taxon>
    </lineage>
</organism>
<evidence type="ECO:0000256" key="4">
    <source>
        <dbReference type="ARBA" id="ARBA00023163"/>
    </source>
</evidence>
<dbReference type="OrthoDB" id="1896834at2759"/>
<gene>
    <name evidence="9" type="primary">LOC115750640</name>
</gene>
<feature type="region of interest" description="Disordered" evidence="6">
    <location>
        <begin position="1"/>
        <end position="46"/>
    </location>
</feature>
<accession>A0A8B8QCV4</accession>
<keyword evidence="5" id="KW-0539">Nucleus</keyword>
<feature type="domain" description="TCP" evidence="7">
    <location>
        <begin position="98"/>
        <end position="156"/>
    </location>
</feature>
<dbReference type="PANTHER" id="PTHR31072">
    <property type="entry name" value="TRANSCRIPTION FACTOR TCP4-RELATED"/>
    <property type="match status" value="1"/>
</dbReference>
<dbReference type="InterPro" id="IPR017887">
    <property type="entry name" value="TF_TCP_subgr"/>
</dbReference>
<dbReference type="GO" id="GO:2000032">
    <property type="term" value="P:regulation of secondary shoot formation"/>
    <property type="evidence" value="ECO:0007669"/>
    <property type="project" value="TreeGrafter"/>
</dbReference>
<evidence type="ECO:0000313" key="9">
    <source>
        <dbReference type="RefSeq" id="XP_030543997.1"/>
    </source>
</evidence>
<dbReference type="PROSITE" id="PS51369">
    <property type="entry name" value="TCP"/>
    <property type="match status" value="1"/>
</dbReference>
<reference evidence="9" key="1">
    <citation type="submission" date="2025-08" db="UniProtKB">
        <authorList>
            <consortium name="RefSeq"/>
        </authorList>
    </citation>
    <scope>IDENTIFICATION</scope>
    <source>
        <tissue evidence="9">Leaf</tissue>
    </source>
</reference>
<evidence type="ECO:0000256" key="3">
    <source>
        <dbReference type="ARBA" id="ARBA00023125"/>
    </source>
</evidence>
<name>A0A8B8QCV4_9MYRT</name>
<dbReference type="KEGG" id="rarg:115750640"/>
<dbReference type="GO" id="GO:0003700">
    <property type="term" value="F:DNA-binding transcription factor activity"/>
    <property type="evidence" value="ECO:0007669"/>
    <property type="project" value="InterPro"/>
</dbReference>
<protein>
    <submittedName>
        <fullName evidence="9">Transcription factor TCP1-like</fullName>
    </submittedName>
</protein>
<dbReference type="AlphaFoldDB" id="A0A8B8QCV4"/>
<keyword evidence="2" id="KW-0805">Transcription regulation</keyword>
<sequence>MFSASGGAHHSPLLPAEEALAIATSSENQEPGGHPPPFPRFPVLPHRIDGASSSFYPYFSQQHVAPPPDSRGDVDAVEVVDPAKNKRSALPRKRNAGKTDRHSKIRTLQGLRDRRIRLSVQASRKFFDLQDMLGFDKASKTIEWLLSKSRSSIKELVGRSITKPRDSGGGDVKVAQAEAEAEHEREQDDSNRKEKMKSGDAREREKARERARERTGEINPNATEVSGADGFCGRQQAINNHDSAQEYGRFASEMDDIIDKFWSDATAGTSSAEMGNYYPGPSGLCPAMRSTDLLAGIIQEFDSSSFIWPRTEP</sequence>
<evidence type="ECO:0000259" key="7">
    <source>
        <dbReference type="PROSITE" id="PS51369"/>
    </source>
</evidence>
<evidence type="ECO:0000256" key="5">
    <source>
        <dbReference type="ARBA" id="ARBA00023242"/>
    </source>
</evidence>
<keyword evidence="4" id="KW-0804">Transcription</keyword>
<evidence type="ECO:0000256" key="2">
    <source>
        <dbReference type="ARBA" id="ARBA00023015"/>
    </source>
</evidence>
<evidence type="ECO:0000313" key="8">
    <source>
        <dbReference type="Proteomes" id="UP000827889"/>
    </source>
</evidence>
<feature type="region of interest" description="Disordered" evidence="6">
    <location>
        <begin position="160"/>
        <end position="215"/>
    </location>
</feature>
<dbReference type="RefSeq" id="XP_030543997.1">
    <property type="nucleotide sequence ID" value="XM_030688137.2"/>
</dbReference>
<proteinExistence type="predicted"/>
<evidence type="ECO:0000256" key="6">
    <source>
        <dbReference type="SAM" id="MobiDB-lite"/>
    </source>
</evidence>
<keyword evidence="3" id="KW-0238">DNA-binding</keyword>
<dbReference type="GO" id="GO:0043565">
    <property type="term" value="F:sequence-specific DNA binding"/>
    <property type="evidence" value="ECO:0007669"/>
    <property type="project" value="TreeGrafter"/>
</dbReference>
<comment type="subcellular location">
    <subcellularLocation>
        <location evidence="1">Nucleus</location>
    </subcellularLocation>
</comment>
<dbReference type="InterPro" id="IPR005333">
    <property type="entry name" value="Transcription_factor_TCP"/>
</dbReference>
<dbReference type="PANTHER" id="PTHR31072:SF87">
    <property type="entry name" value="TRANSCRIPTION FACTOR TCP12"/>
    <property type="match status" value="1"/>
</dbReference>
<keyword evidence="8" id="KW-1185">Reference proteome</keyword>
<dbReference type="GO" id="GO:0005634">
    <property type="term" value="C:nucleus"/>
    <property type="evidence" value="ECO:0007669"/>
    <property type="project" value="UniProtKB-SubCell"/>
</dbReference>